<feature type="transmembrane region" description="Helical" evidence="13">
    <location>
        <begin position="165"/>
        <end position="187"/>
    </location>
</feature>
<dbReference type="InterPro" id="IPR026858">
    <property type="entry name" value="Vezatin"/>
</dbReference>
<evidence type="ECO:0000256" key="6">
    <source>
        <dbReference type="ARBA" id="ARBA00022475"/>
    </source>
</evidence>
<dbReference type="InterPro" id="IPR026859">
    <property type="entry name" value="Myosin-bd"/>
</dbReference>
<evidence type="ECO:0000256" key="5">
    <source>
        <dbReference type="ARBA" id="ARBA00018125"/>
    </source>
</evidence>
<dbReference type="GO" id="GO:0005634">
    <property type="term" value="C:nucleus"/>
    <property type="evidence" value="ECO:0007669"/>
    <property type="project" value="UniProtKB-SubCell"/>
</dbReference>
<evidence type="ECO:0000256" key="13">
    <source>
        <dbReference type="SAM" id="Phobius"/>
    </source>
</evidence>
<keyword evidence="7 13" id="KW-0812">Transmembrane</keyword>
<organism evidence="15 16">
    <name type="scientific">Eptatretus burgeri</name>
    <name type="common">Inshore hagfish</name>
    <dbReference type="NCBI Taxonomy" id="7764"/>
    <lineage>
        <taxon>Eukaryota</taxon>
        <taxon>Metazoa</taxon>
        <taxon>Chordata</taxon>
        <taxon>Craniata</taxon>
        <taxon>Vertebrata</taxon>
        <taxon>Cyclostomata</taxon>
        <taxon>Myxini</taxon>
        <taxon>Myxiniformes</taxon>
        <taxon>Myxinidae</taxon>
        <taxon>Eptatretinae</taxon>
        <taxon>Eptatretus</taxon>
    </lineage>
</organism>
<evidence type="ECO:0000259" key="14">
    <source>
        <dbReference type="Pfam" id="PF12632"/>
    </source>
</evidence>
<dbReference type="GO" id="GO:0017022">
    <property type="term" value="F:myosin binding"/>
    <property type="evidence" value="ECO:0007669"/>
    <property type="project" value="InterPro"/>
</dbReference>
<name>A0A8C4WXZ7_EPTBU</name>
<evidence type="ECO:0000256" key="3">
    <source>
        <dbReference type="ARBA" id="ARBA00004651"/>
    </source>
</evidence>
<keyword evidence="16" id="KW-1185">Reference proteome</keyword>
<keyword evidence="12" id="KW-0539">Nucleus</keyword>
<reference evidence="15" key="1">
    <citation type="submission" date="2025-08" db="UniProtKB">
        <authorList>
            <consortium name="Ensembl"/>
        </authorList>
    </citation>
    <scope>IDENTIFICATION</scope>
</reference>
<feature type="transmembrane region" description="Helical" evidence="13">
    <location>
        <begin position="139"/>
        <end position="159"/>
    </location>
</feature>
<evidence type="ECO:0000256" key="12">
    <source>
        <dbReference type="ARBA" id="ARBA00023242"/>
    </source>
</evidence>
<evidence type="ECO:0000313" key="16">
    <source>
        <dbReference type="Proteomes" id="UP000694388"/>
    </source>
</evidence>
<feature type="domain" description="Myosin-binding" evidence="14">
    <location>
        <begin position="168"/>
        <end position="283"/>
    </location>
</feature>
<evidence type="ECO:0000313" key="15">
    <source>
        <dbReference type="Ensembl" id="ENSEBUP00000019073.1"/>
    </source>
</evidence>
<dbReference type="Ensembl" id="ENSEBUT00000019649.1">
    <property type="protein sequence ID" value="ENSEBUP00000019073.1"/>
    <property type="gene ID" value="ENSEBUG00000011890.1"/>
</dbReference>
<protein>
    <recommendedName>
        <fullName evidence="5">Vezatin</fullName>
    </recommendedName>
</protein>
<keyword evidence="8" id="KW-0965">Cell junction</keyword>
<sequence>MAEGCDEEVIFRNSPLYQYLQDVGVTDFELADPVSVKERLESDGGGKASLPYGPSWPSLLERIRLKFSEAASCLWKWWPLLVREEVDDNCRRQVVSCILSSSALLHDDLELIDLFAPGARTESGGEPHTCISVEETHGVTWFSAACLAVLAVTITIFSVRKTYLTTWLLLTLLLLLVITCIALTQLLKKWLKRKKLLMSQEQLQQLVYGIEEFGSLAGRAIRLVQESEVIARGFTLSTAALPTRVLDSVVGAKLQHKELRQSLYQAVRLALLALRQATADMLKSYPCRGVFHTRWRSCRVWNVTGKPCK</sequence>
<keyword evidence="11 13" id="KW-0472">Membrane</keyword>
<dbReference type="Proteomes" id="UP000694388">
    <property type="component" value="Unplaced"/>
</dbReference>
<dbReference type="GeneTree" id="ENSGT00390000003290"/>
<evidence type="ECO:0000256" key="10">
    <source>
        <dbReference type="ARBA" id="ARBA00023054"/>
    </source>
</evidence>
<dbReference type="AlphaFoldDB" id="A0A8C4WXZ7"/>
<dbReference type="OMA" id="RENIFCW"/>
<dbReference type="Pfam" id="PF12632">
    <property type="entry name" value="Vezatin"/>
    <property type="match status" value="1"/>
</dbReference>
<keyword evidence="9 13" id="KW-1133">Transmembrane helix</keyword>
<evidence type="ECO:0000256" key="4">
    <source>
        <dbReference type="ARBA" id="ARBA00007245"/>
    </source>
</evidence>
<evidence type="ECO:0000256" key="11">
    <source>
        <dbReference type="ARBA" id="ARBA00023136"/>
    </source>
</evidence>
<evidence type="ECO:0000256" key="7">
    <source>
        <dbReference type="ARBA" id="ARBA00022692"/>
    </source>
</evidence>
<evidence type="ECO:0000256" key="8">
    <source>
        <dbReference type="ARBA" id="ARBA00022949"/>
    </source>
</evidence>
<evidence type="ECO:0000256" key="9">
    <source>
        <dbReference type="ARBA" id="ARBA00022989"/>
    </source>
</evidence>
<keyword evidence="6" id="KW-1003">Cell membrane</keyword>
<proteinExistence type="inferred from homology"/>
<dbReference type="GO" id="GO:0005886">
    <property type="term" value="C:plasma membrane"/>
    <property type="evidence" value="ECO:0007669"/>
    <property type="project" value="UniProtKB-SubCell"/>
</dbReference>
<dbReference type="PANTHER" id="PTHR15989:SF5">
    <property type="entry name" value="VEZATIN"/>
    <property type="match status" value="1"/>
</dbReference>
<evidence type="ECO:0000256" key="2">
    <source>
        <dbReference type="ARBA" id="ARBA00004536"/>
    </source>
</evidence>
<dbReference type="GO" id="GO:0098609">
    <property type="term" value="P:cell-cell adhesion"/>
    <property type="evidence" value="ECO:0007669"/>
    <property type="project" value="InterPro"/>
</dbReference>
<dbReference type="PANTHER" id="PTHR15989">
    <property type="entry name" value="VEZATIN"/>
    <property type="match status" value="1"/>
</dbReference>
<accession>A0A8C4WXZ7</accession>
<comment type="similarity">
    <text evidence="4">Belongs to the vezatin family.</text>
</comment>
<comment type="subcellular location">
    <subcellularLocation>
        <location evidence="2">Cell junction</location>
        <location evidence="2">Adherens junction</location>
    </subcellularLocation>
    <subcellularLocation>
        <location evidence="3">Cell membrane</location>
        <topology evidence="3">Multi-pass membrane protein</topology>
    </subcellularLocation>
    <subcellularLocation>
        <location evidence="1">Nucleus</location>
    </subcellularLocation>
</comment>
<reference evidence="15" key="2">
    <citation type="submission" date="2025-09" db="UniProtKB">
        <authorList>
            <consortium name="Ensembl"/>
        </authorList>
    </citation>
    <scope>IDENTIFICATION</scope>
</reference>
<keyword evidence="10" id="KW-0175">Coiled coil</keyword>
<evidence type="ECO:0000256" key="1">
    <source>
        <dbReference type="ARBA" id="ARBA00004123"/>
    </source>
</evidence>
<dbReference type="GO" id="GO:0005912">
    <property type="term" value="C:adherens junction"/>
    <property type="evidence" value="ECO:0007669"/>
    <property type="project" value="UniProtKB-SubCell"/>
</dbReference>